<accession>A0A7J8FI45</accession>
<evidence type="ECO:0000256" key="1">
    <source>
        <dbReference type="SAM" id="MobiDB-lite"/>
    </source>
</evidence>
<feature type="compositionally biased region" description="Basic and acidic residues" evidence="1">
    <location>
        <begin position="55"/>
        <end position="71"/>
    </location>
</feature>
<reference evidence="2 3" key="1">
    <citation type="journal article" date="2020" name="Nature">
        <title>Six reference-quality genomes reveal evolution of bat adaptations.</title>
        <authorList>
            <person name="Jebb D."/>
            <person name="Huang Z."/>
            <person name="Pippel M."/>
            <person name="Hughes G.M."/>
            <person name="Lavrichenko K."/>
            <person name="Devanna P."/>
            <person name="Winkler S."/>
            <person name="Jermiin L.S."/>
            <person name="Skirmuntt E.C."/>
            <person name="Katzourakis A."/>
            <person name="Burkitt-Gray L."/>
            <person name="Ray D.A."/>
            <person name="Sullivan K.A.M."/>
            <person name="Roscito J.G."/>
            <person name="Kirilenko B.M."/>
            <person name="Davalos L.M."/>
            <person name="Corthals A.P."/>
            <person name="Power M.L."/>
            <person name="Jones G."/>
            <person name="Ransome R.D."/>
            <person name="Dechmann D.K.N."/>
            <person name="Locatelli A.G."/>
            <person name="Puechmaille S.J."/>
            <person name="Fedrigo O."/>
            <person name="Jarvis E.D."/>
            <person name="Hiller M."/>
            <person name="Vernes S.C."/>
            <person name="Myers E.W."/>
            <person name="Teeling E.C."/>
        </authorList>
    </citation>
    <scope>NUCLEOTIDE SEQUENCE [LARGE SCALE GENOMIC DNA]</scope>
    <source>
        <strain evidence="2">MRouAeg1</strain>
        <tissue evidence="2">Muscle</tissue>
    </source>
</reference>
<evidence type="ECO:0000313" key="3">
    <source>
        <dbReference type="Proteomes" id="UP000593571"/>
    </source>
</evidence>
<sequence>MKKRSRPKQPQGCRLPGGMRAPLLIYSKEGNPLWESKYLTGRKTDARAVNNRRSCRAESRNEMMPVSEERVTGPQGLSSCTHRREPSIHRNTLPTGGQLIASAADIGFNICVLIYLTSAEHPKKIFKYRMGDLAAF</sequence>
<protein>
    <submittedName>
        <fullName evidence="2">Uncharacterized protein</fullName>
    </submittedName>
</protein>
<gene>
    <name evidence="2" type="ORF">HJG63_011894</name>
</gene>
<keyword evidence="3" id="KW-1185">Reference proteome</keyword>
<dbReference type="Proteomes" id="UP000593571">
    <property type="component" value="Unassembled WGS sequence"/>
</dbReference>
<organism evidence="2 3">
    <name type="scientific">Rousettus aegyptiacus</name>
    <name type="common">Egyptian fruit bat</name>
    <name type="synonym">Pteropus aegyptiacus</name>
    <dbReference type="NCBI Taxonomy" id="9407"/>
    <lineage>
        <taxon>Eukaryota</taxon>
        <taxon>Metazoa</taxon>
        <taxon>Chordata</taxon>
        <taxon>Craniata</taxon>
        <taxon>Vertebrata</taxon>
        <taxon>Euteleostomi</taxon>
        <taxon>Mammalia</taxon>
        <taxon>Eutheria</taxon>
        <taxon>Laurasiatheria</taxon>
        <taxon>Chiroptera</taxon>
        <taxon>Yinpterochiroptera</taxon>
        <taxon>Pteropodoidea</taxon>
        <taxon>Pteropodidae</taxon>
        <taxon>Rousettinae</taxon>
        <taxon>Rousettus</taxon>
    </lineage>
</organism>
<comment type="caution">
    <text evidence="2">The sequence shown here is derived from an EMBL/GenBank/DDBJ whole genome shotgun (WGS) entry which is preliminary data.</text>
</comment>
<evidence type="ECO:0000313" key="2">
    <source>
        <dbReference type="EMBL" id="KAF6447433.1"/>
    </source>
</evidence>
<feature type="region of interest" description="Disordered" evidence="1">
    <location>
        <begin position="49"/>
        <end position="91"/>
    </location>
</feature>
<proteinExistence type="predicted"/>
<dbReference type="EMBL" id="JACASE010000007">
    <property type="protein sequence ID" value="KAF6447433.1"/>
    <property type="molecule type" value="Genomic_DNA"/>
</dbReference>
<name>A0A7J8FI45_ROUAE</name>
<dbReference type="AlphaFoldDB" id="A0A7J8FI45"/>